<name>A0AAV7P6T8_PLEWA</name>
<feature type="compositionally biased region" description="Basic and acidic residues" evidence="1">
    <location>
        <begin position="35"/>
        <end position="45"/>
    </location>
</feature>
<reference evidence="2" key="1">
    <citation type="journal article" date="2022" name="bioRxiv">
        <title>Sequencing and chromosome-scale assembly of the giantPleurodeles waltlgenome.</title>
        <authorList>
            <person name="Brown T."/>
            <person name="Elewa A."/>
            <person name="Iarovenko S."/>
            <person name="Subramanian E."/>
            <person name="Araus A.J."/>
            <person name="Petzold A."/>
            <person name="Susuki M."/>
            <person name="Suzuki K.-i.T."/>
            <person name="Hayashi T."/>
            <person name="Toyoda A."/>
            <person name="Oliveira C."/>
            <person name="Osipova E."/>
            <person name="Leigh N.D."/>
            <person name="Simon A."/>
            <person name="Yun M.H."/>
        </authorList>
    </citation>
    <scope>NUCLEOTIDE SEQUENCE</scope>
    <source>
        <strain evidence="2">20211129_DDA</strain>
        <tissue evidence="2">Liver</tissue>
    </source>
</reference>
<proteinExistence type="predicted"/>
<comment type="caution">
    <text evidence="2">The sequence shown here is derived from an EMBL/GenBank/DDBJ whole genome shotgun (WGS) entry which is preliminary data.</text>
</comment>
<accession>A0AAV7P6T8</accession>
<feature type="region of interest" description="Disordered" evidence="1">
    <location>
        <begin position="33"/>
        <end position="78"/>
    </location>
</feature>
<evidence type="ECO:0000256" key="1">
    <source>
        <dbReference type="SAM" id="MobiDB-lite"/>
    </source>
</evidence>
<organism evidence="2 3">
    <name type="scientific">Pleurodeles waltl</name>
    <name type="common">Iberian ribbed newt</name>
    <dbReference type="NCBI Taxonomy" id="8319"/>
    <lineage>
        <taxon>Eukaryota</taxon>
        <taxon>Metazoa</taxon>
        <taxon>Chordata</taxon>
        <taxon>Craniata</taxon>
        <taxon>Vertebrata</taxon>
        <taxon>Euteleostomi</taxon>
        <taxon>Amphibia</taxon>
        <taxon>Batrachia</taxon>
        <taxon>Caudata</taxon>
        <taxon>Salamandroidea</taxon>
        <taxon>Salamandridae</taxon>
        <taxon>Pleurodelinae</taxon>
        <taxon>Pleurodeles</taxon>
    </lineage>
</organism>
<evidence type="ECO:0000313" key="2">
    <source>
        <dbReference type="EMBL" id="KAJ1122844.1"/>
    </source>
</evidence>
<dbReference type="AlphaFoldDB" id="A0AAV7P6T8"/>
<dbReference type="EMBL" id="JANPWB010000011">
    <property type="protein sequence ID" value="KAJ1122844.1"/>
    <property type="molecule type" value="Genomic_DNA"/>
</dbReference>
<keyword evidence="3" id="KW-1185">Reference proteome</keyword>
<evidence type="ECO:0000313" key="3">
    <source>
        <dbReference type="Proteomes" id="UP001066276"/>
    </source>
</evidence>
<dbReference type="Proteomes" id="UP001066276">
    <property type="component" value="Chromosome 7"/>
</dbReference>
<protein>
    <submittedName>
        <fullName evidence="2">Uncharacterized protein</fullName>
    </submittedName>
</protein>
<gene>
    <name evidence="2" type="ORF">NDU88_001317</name>
</gene>
<feature type="region of interest" description="Disordered" evidence="1">
    <location>
        <begin position="118"/>
        <end position="209"/>
    </location>
</feature>
<sequence>MEEAFNPLRICARALIDFMLGAPWYRFGSSGGDRSLADRGAEKRLQPPCTEFSSESGRQSHPAPWSSGPRHPLGPLGLRQLSFPLMGAEKRPQPRALSSVLNRGPRLTPLLGRSGLAAHSVRSARSPGASHPGWPNFFKGRVPRPRRASRDPGSSPGGQVPGPGGQPRPQPPRFSGASRAGRPFPKGPGGSRAWPSPPPDLLQPRRPGRRAVSGAAPFYRRAWSGPAWVSCLLQTSLFEAIRASAKYWVNQGQSAMYKEAGC</sequence>